<evidence type="ECO:0000259" key="18">
    <source>
        <dbReference type="Pfam" id="PF07885"/>
    </source>
</evidence>
<keyword evidence="5" id="KW-0633">Potassium transport</keyword>
<comment type="similarity">
    <text evidence="2">Belongs to the two pore domain potassium channel (TC 1.A.1.7) family.</text>
</comment>
<feature type="compositionally biased region" description="Acidic residues" evidence="16">
    <location>
        <begin position="1"/>
        <end position="13"/>
    </location>
</feature>
<feature type="domain" description="Potassium channel" evidence="18">
    <location>
        <begin position="156"/>
        <end position="225"/>
    </location>
</feature>
<evidence type="ECO:0000256" key="11">
    <source>
        <dbReference type="ARBA" id="ARBA00022958"/>
    </source>
</evidence>
<evidence type="ECO:0000256" key="10">
    <source>
        <dbReference type="ARBA" id="ARBA00022837"/>
    </source>
</evidence>
<keyword evidence="10" id="KW-0106">Calcium</keyword>
<keyword evidence="14 17" id="KW-0472">Membrane</keyword>
<comment type="caution">
    <text evidence="19">The sequence shown here is derived from an EMBL/GenBank/DDBJ whole genome shotgun (WGS) entry which is preliminary data.</text>
</comment>
<organism evidence="19 20">
    <name type="scientific">Acorus calamus</name>
    <name type="common">Sweet flag</name>
    <dbReference type="NCBI Taxonomy" id="4465"/>
    <lineage>
        <taxon>Eukaryota</taxon>
        <taxon>Viridiplantae</taxon>
        <taxon>Streptophyta</taxon>
        <taxon>Embryophyta</taxon>
        <taxon>Tracheophyta</taxon>
        <taxon>Spermatophyta</taxon>
        <taxon>Magnoliopsida</taxon>
        <taxon>Liliopsida</taxon>
        <taxon>Acoraceae</taxon>
        <taxon>Acorus</taxon>
    </lineage>
</organism>
<evidence type="ECO:0000256" key="5">
    <source>
        <dbReference type="ARBA" id="ARBA00022538"/>
    </source>
</evidence>
<dbReference type="GO" id="GO:0022841">
    <property type="term" value="F:potassium ion leak channel activity"/>
    <property type="evidence" value="ECO:0007669"/>
    <property type="project" value="TreeGrafter"/>
</dbReference>
<evidence type="ECO:0000256" key="8">
    <source>
        <dbReference type="ARBA" id="ARBA00022737"/>
    </source>
</evidence>
<dbReference type="Pfam" id="PF07885">
    <property type="entry name" value="Ion_trans_2"/>
    <property type="match status" value="2"/>
</dbReference>
<keyword evidence="7" id="KW-0479">Metal-binding</keyword>
<dbReference type="GO" id="GO:0046872">
    <property type="term" value="F:metal ion binding"/>
    <property type="evidence" value="ECO:0007669"/>
    <property type="project" value="UniProtKB-KW"/>
</dbReference>
<evidence type="ECO:0000256" key="17">
    <source>
        <dbReference type="SAM" id="Phobius"/>
    </source>
</evidence>
<feature type="transmembrane region" description="Helical" evidence="17">
    <location>
        <begin position="149"/>
        <end position="170"/>
    </location>
</feature>
<feature type="transmembrane region" description="Helical" evidence="17">
    <location>
        <begin position="30"/>
        <end position="48"/>
    </location>
</feature>
<dbReference type="SUPFAM" id="SSF81324">
    <property type="entry name" value="Voltage-gated potassium channels"/>
    <property type="match status" value="2"/>
</dbReference>
<feature type="transmembrane region" description="Helical" evidence="17">
    <location>
        <begin position="86"/>
        <end position="107"/>
    </location>
</feature>
<evidence type="ECO:0000256" key="9">
    <source>
        <dbReference type="ARBA" id="ARBA00022826"/>
    </source>
</evidence>
<comment type="subunit">
    <text evidence="3">Homodimer.</text>
</comment>
<reference evidence="19" key="2">
    <citation type="submission" date="2023-06" db="EMBL/GenBank/DDBJ databases">
        <authorList>
            <person name="Ma L."/>
            <person name="Liu K.-W."/>
            <person name="Li Z."/>
            <person name="Hsiao Y.-Y."/>
            <person name="Qi Y."/>
            <person name="Fu T."/>
            <person name="Tang G."/>
            <person name="Zhang D."/>
            <person name="Sun W.-H."/>
            <person name="Liu D.-K."/>
            <person name="Li Y."/>
            <person name="Chen G.-Z."/>
            <person name="Liu X.-D."/>
            <person name="Liao X.-Y."/>
            <person name="Jiang Y.-T."/>
            <person name="Yu X."/>
            <person name="Hao Y."/>
            <person name="Huang J."/>
            <person name="Zhao X.-W."/>
            <person name="Ke S."/>
            <person name="Chen Y.-Y."/>
            <person name="Wu W.-L."/>
            <person name="Hsu J.-L."/>
            <person name="Lin Y.-F."/>
            <person name="Huang M.-D."/>
            <person name="Li C.-Y."/>
            <person name="Huang L."/>
            <person name="Wang Z.-W."/>
            <person name="Zhao X."/>
            <person name="Zhong W.-Y."/>
            <person name="Peng D.-H."/>
            <person name="Ahmad S."/>
            <person name="Lan S."/>
            <person name="Zhang J.-S."/>
            <person name="Tsai W.-C."/>
            <person name="Van De Peer Y."/>
            <person name="Liu Z.-J."/>
        </authorList>
    </citation>
    <scope>NUCLEOTIDE SEQUENCE</scope>
    <source>
        <strain evidence="19">CP</strain>
        <tissue evidence="19">Leaves</tissue>
    </source>
</reference>
<evidence type="ECO:0000256" key="3">
    <source>
        <dbReference type="ARBA" id="ARBA00011738"/>
    </source>
</evidence>
<evidence type="ECO:0000256" key="2">
    <source>
        <dbReference type="ARBA" id="ARBA00010159"/>
    </source>
</evidence>
<evidence type="ECO:0000256" key="1">
    <source>
        <dbReference type="ARBA" id="ARBA00004141"/>
    </source>
</evidence>
<keyword evidence="4" id="KW-0813">Transport</keyword>
<evidence type="ECO:0000256" key="16">
    <source>
        <dbReference type="SAM" id="MobiDB-lite"/>
    </source>
</evidence>
<dbReference type="PRINTS" id="PR01333">
    <property type="entry name" value="2POREKCHANEL"/>
</dbReference>
<keyword evidence="13" id="KW-0406">Ion transport</keyword>
<comment type="subcellular location">
    <subcellularLocation>
        <location evidence="1">Membrane</location>
        <topology evidence="1">Multi-pass membrane protein</topology>
    </subcellularLocation>
</comment>
<evidence type="ECO:0000256" key="15">
    <source>
        <dbReference type="ARBA" id="ARBA00023303"/>
    </source>
</evidence>
<dbReference type="Gene3D" id="1.10.287.70">
    <property type="match status" value="2"/>
</dbReference>
<accession>A0AAV9D1M8</accession>
<dbReference type="InterPro" id="IPR003280">
    <property type="entry name" value="2pore_dom_K_chnl"/>
</dbReference>
<name>A0AAV9D1M8_ACOCL</name>
<dbReference type="AlphaFoldDB" id="A0AAV9D1M8"/>
<evidence type="ECO:0000256" key="14">
    <source>
        <dbReference type="ARBA" id="ARBA00023136"/>
    </source>
</evidence>
<proteinExistence type="inferred from homology"/>
<dbReference type="GO" id="GO:0030322">
    <property type="term" value="P:stabilization of membrane potential"/>
    <property type="evidence" value="ECO:0007669"/>
    <property type="project" value="TreeGrafter"/>
</dbReference>
<protein>
    <submittedName>
        <fullName evidence="19">Two-pore potassium channel 5</fullName>
    </submittedName>
</protein>
<keyword evidence="20" id="KW-1185">Reference proteome</keyword>
<dbReference type="GO" id="GO:0015271">
    <property type="term" value="F:outward rectifier potassium channel activity"/>
    <property type="evidence" value="ECO:0007669"/>
    <property type="project" value="TreeGrafter"/>
</dbReference>
<keyword evidence="9" id="KW-0631">Potassium channel</keyword>
<feature type="transmembrane region" description="Helical" evidence="17">
    <location>
        <begin position="203"/>
        <end position="224"/>
    </location>
</feature>
<evidence type="ECO:0000256" key="4">
    <source>
        <dbReference type="ARBA" id="ARBA00022448"/>
    </source>
</evidence>
<dbReference type="PANTHER" id="PTHR11003">
    <property type="entry name" value="POTASSIUM CHANNEL, SUBFAMILY K"/>
    <property type="match status" value="1"/>
</dbReference>
<dbReference type="PANTHER" id="PTHR11003:SF268">
    <property type="entry name" value="TWO-PORE POTASSIUM CHANNEL 4-RELATED"/>
    <property type="match status" value="1"/>
</dbReference>
<dbReference type="GO" id="GO:0009705">
    <property type="term" value="C:plant-type vacuole membrane"/>
    <property type="evidence" value="ECO:0007669"/>
    <property type="project" value="TreeGrafter"/>
</dbReference>
<dbReference type="InterPro" id="IPR013099">
    <property type="entry name" value="K_chnl_dom"/>
</dbReference>
<keyword evidence="11" id="KW-0630">Potassium</keyword>
<keyword evidence="15 19" id="KW-0407">Ion channel</keyword>
<evidence type="ECO:0000313" key="20">
    <source>
        <dbReference type="Proteomes" id="UP001180020"/>
    </source>
</evidence>
<keyword evidence="8" id="KW-0677">Repeat</keyword>
<feature type="domain" description="Potassium channel" evidence="18">
    <location>
        <begin position="33"/>
        <end position="106"/>
    </location>
</feature>
<reference evidence="19" key="1">
    <citation type="journal article" date="2023" name="Nat. Commun.">
        <title>Diploid and tetraploid genomes of Acorus and the evolution of monocots.</title>
        <authorList>
            <person name="Ma L."/>
            <person name="Liu K.W."/>
            <person name="Li Z."/>
            <person name="Hsiao Y.Y."/>
            <person name="Qi Y."/>
            <person name="Fu T."/>
            <person name="Tang G.D."/>
            <person name="Zhang D."/>
            <person name="Sun W.H."/>
            <person name="Liu D.K."/>
            <person name="Li Y."/>
            <person name="Chen G.Z."/>
            <person name="Liu X.D."/>
            <person name="Liao X.Y."/>
            <person name="Jiang Y.T."/>
            <person name="Yu X."/>
            <person name="Hao Y."/>
            <person name="Huang J."/>
            <person name="Zhao X.W."/>
            <person name="Ke S."/>
            <person name="Chen Y.Y."/>
            <person name="Wu W.L."/>
            <person name="Hsu J.L."/>
            <person name="Lin Y.F."/>
            <person name="Huang M.D."/>
            <person name="Li C.Y."/>
            <person name="Huang L."/>
            <person name="Wang Z.W."/>
            <person name="Zhao X."/>
            <person name="Zhong W.Y."/>
            <person name="Peng D.H."/>
            <person name="Ahmad S."/>
            <person name="Lan S."/>
            <person name="Zhang J.S."/>
            <person name="Tsai W.C."/>
            <person name="Van de Peer Y."/>
            <person name="Liu Z.J."/>
        </authorList>
    </citation>
    <scope>NUCLEOTIDE SEQUENCE</scope>
    <source>
        <strain evidence="19">CP</strain>
    </source>
</reference>
<evidence type="ECO:0000256" key="13">
    <source>
        <dbReference type="ARBA" id="ARBA00023065"/>
    </source>
</evidence>
<dbReference type="Proteomes" id="UP001180020">
    <property type="component" value="Unassembled WGS sequence"/>
</dbReference>
<dbReference type="FunFam" id="1.10.287.70:FF:000102">
    <property type="entry name" value="Two-pore potassium channel 3"/>
    <property type="match status" value="1"/>
</dbReference>
<evidence type="ECO:0000256" key="12">
    <source>
        <dbReference type="ARBA" id="ARBA00022989"/>
    </source>
</evidence>
<dbReference type="EMBL" id="JAUJYO010000016">
    <property type="protein sequence ID" value="KAK1295145.1"/>
    <property type="molecule type" value="Genomic_DNA"/>
</dbReference>
<keyword evidence="12 17" id="KW-1133">Transmembrane helix</keyword>
<keyword evidence="6 17" id="KW-0812">Transmembrane</keyword>
<sequence>MPEEEEGMEEEETSMSGRPEPIPGPMIKQAMAVLLLYLSLGLLVYALARDEFSGPETNRAVDALYFSVVTLCTIGYGDIAPVTAPAKLFACLFVLVGFGVVDVLLAASLTRALDAQEELVLRGRRARAGFARDVVVDAEKGRMRIRLKVGLALGVVVACVGTGALVLRLVEGLDWVDSVYLAVMSATTVGYGDRAFKTVWGRVFASVWLLVSTLAVARAFLYLVEVRIDRRRRRMAKWVLQREVTVEDLMEANLNNSCCMRY</sequence>
<evidence type="ECO:0000313" key="19">
    <source>
        <dbReference type="EMBL" id="KAK1295145.1"/>
    </source>
</evidence>
<feature type="transmembrane region" description="Helical" evidence="17">
    <location>
        <begin position="60"/>
        <end position="80"/>
    </location>
</feature>
<evidence type="ECO:0000256" key="7">
    <source>
        <dbReference type="ARBA" id="ARBA00022723"/>
    </source>
</evidence>
<evidence type="ECO:0000256" key="6">
    <source>
        <dbReference type="ARBA" id="ARBA00022692"/>
    </source>
</evidence>
<gene>
    <name evidence="19" type="primary">TPK5</name>
    <name evidence="19" type="ORF">QJS10_CPA16g01763</name>
</gene>
<dbReference type="GO" id="GO:0005886">
    <property type="term" value="C:plasma membrane"/>
    <property type="evidence" value="ECO:0007669"/>
    <property type="project" value="TreeGrafter"/>
</dbReference>
<feature type="region of interest" description="Disordered" evidence="16">
    <location>
        <begin position="1"/>
        <end position="21"/>
    </location>
</feature>